<dbReference type="NCBIfam" id="TIGR01444">
    <property type="entry name" value="fkbM_fam"/>
    <property type="match status" value="1"/>
</dbReference>
<dbReference type="PANTHER" id="PTHR34203:SF15">
    <property type="entry name" value="SLL1173 PROTEIN"/>
    <property type="match status" value="1"/>
</dbReference>
<dbReference type="InterPro" id="IPR052514">
    <property type="entry name" value="SAM-dependent_MTase"/>
</dbReference>
<evidence type="ECO:0000313" key="2">
    <source>
        <dbReference type="EMBL" id="MFC6787153.1"/>
    </source>
</evidence>
<gene>
    <name evidence="2" type="ORF">ACFQFD_14460</name>
</gene>
<name>A0ABD5TI26_9EURY</name>
<proteinExistence type="predicted"/>
<protein>
    <submittedName>
        <fullName evidence="2">FkbM family methyltransferase</fullName>
    </submittedName>
</protein>
<keyword evidence="3" id="KW-1185">Reference proteome</keyword>
<feature type="domain" description="Methyltransferase FkbM" evidence="1">
    <location>
        <begin position="87"/>
        <end position="243"/>
    </location>
</feature>
<dbReference type="Pfam" id="PF05050">
    <property type="entry name" value="Methyltransf_21"/>
    <property type="match status" value="1"/>
</dbReference>
<dbReference type="PANTHER" id="PTHR34203">
    <property type="entry name" value="METHYLTRANSFERASE, FKBM FAMILY PROTEIN"/>
    <property type="match status" value="1"/>
</dbReference>
<dbReference type="Gene3D" id="3.40.50.150">
    <property type="entry name" value="Vaccinia Virus protein VP39"/>
    <property type="match status" value="1"/>
</dbReference>
<evidence type="ECO:0000313" key="3">
    <source>
        <dbReference type="Proteomes" id="UP001596443"/>
    </source>
</evidence>
<dbReference type="SUPFAM" id="SSF53335">
    <property type="entry name" value="S-adenosyl-L-methionine-dependent methyltransferases"/>
    <property type="match status" value="1"/>
</dbReference>
<accession>A0ABD5TI26</accession>
<dbReference type="InterPro" id="IPR029063">
    <property type="entry name" value="SAM-dependent_MTases_sf"/>
</dbReference>
<dbReference type="GO" id="GO:0008168">
    <property type="term" value="F:methyltransferase activity"/>
    <property type="evidence" value="ECO:0007669"/>
    <property type="project" value="UniProtKB-KW"/>
</dbReference>
<keyword evidence="2" id="KW-0489">Methyltransferase</keyword>
<keyword evidence="2" id="KW-0808">Transferase</keyword>
<organism evidence="2 3">
    <name type="scientific">Halobaculum halobium</name>
    <dbReference type="NCBI Taxonomy" id="3032281"/>
    <lineage>
        <taxon>Archaea</taxon>
        <taxon>Methanobacteriati</taxon>
        <taxon>Methanobacteriota</taxon>
        <taxon>Stenosarchaea group</taxon>
        <taxon>Halobacteria</taxon>
        <taxon>Halobacteriales</taxon>
        <taxon>Haloferacaceae</taxon>
        <taxon>Halobaculum</taxon>
    </lineage>
</organism>
<dbReference type="GeneID" id="81210266"/>
<dbReference type="GO" id="GO:0032259">
    <property type="term" value="P:methylation"/>
    <property type="evidence" value="ECO:0007669"/>
    <property type="project" value="UniProtKB-KW"/>
</dbReference>
<evidence type="ECO:0000259" key="1">
    <source>
        <dbReference type="Pfam" id="PF05050"/>
    </source>
</evidence>
<comment type="caution">
    <text evidence="2">The sequence shown here is derived from an EMBL/GenBank/DDBJ whole genome shotgun (WGS) entry which is preliminary data.</text>
</comment>
<sequence length="258" mass="29192">MSKFNEALSILRDDGIIKLFKKIYESYFEYVVLSIRGKSNINIDSYSIEVNISNKGSYKEMRHINNTEISIIKDMLDESEKSDTFLDIGANMGVHSIFIDKKVEDVYSIEPHPVNLSHLNINSHINQSGISMYACGFSDTAGYIEINSSRTGMQVDGRASIKRPNDNKNNSTILVRLEKGDKFIQQNELDIPEMIKVDVEGAEMSVLRGLEDTINHASCKVIYCEYHNNEKNIRSFLKSAGYSTTLIGDGRIIKAMRE</sequence>
<dbReference type="InterPro" id="IPR006342">
    <property type="entry name" value="FkbM_mtfrase"/>
</dbReference>
<dbReference type="AlphaFoldDB" id="A0ABD5TI26"/>
<dbReference type="Proteomes" id="UP001596443">
    <property type="component" value="Unassembled WGS sequence"/>
</dbReference>
<reference evidence="2 3" key="1">
    <citation type="journal article" date="2019" name="Int. J. Syst. Evol. Microbiol.">
        <title>The Global Catalogue of Microorganisms (GCM) 10K type strain sequencing project: providing services to taxonomists for standard genome sequencing and annotation.</title>
        <authorList>
            <consortium name="The Broad Institute Genomics Platform"/>
            <consortium name="The Broad Institute Genome Sequencing Center for Infectious Disease"/>
            <person name="Wu L."/>
            <person name="Ma J."/>
        </authorList>
    </citation>
    <scope>NUCLEOTIDE SEQUENCE [LARGE SCALE GENOMIC DNA]</scope>
    <source>
        <strain evidence="2 3">SYNS20</strain>
    </source>
</reference>
<dbReference type="RefSeq" id="WP_284061334.1">
    <property type="nucleotide sequence ID" value="NZ_CP126158.1"/>
</dbReference>
<dbReference type="EMBL" id="JBHSWX010000012">
    <property type="protein sequence ID" value="MFC6787153.1"/>
    <property type="molecule type" value="Genomic_DNA"/>
</dbReference>